<protein>
    <recommendedName>
        <fullName evidence="4">Acyltransferase 3 domain-containing protein</fullName>
    </recommendedName>
</protein>
<evidence type="ECO:0000313" key="5">
    <source>
        <dbReference type="EMBL" id="KUP07852.1"/>
    </source>
</evidence>
<feature type="transmembrane region" description="Helical" evidence="3">
    <location>
        <begin position="255"/>
        <end position="274"/>
    </location>
</feature>
<dbReference type="InterPro" id="IPR002656">
    <property type="entry name" value="Acyl_transf_3_dom"/>
</dbReference>
<feature type="transmembrane region" description="Helical" evidence="3">
    <location>
        <begin position="38"/>
        <end position="58"/>
    </location>
</feature>
<name>A0A147KAQ3_9BACI</name>
<comment type="subcellular location">
    <subcellularLocation>
        <location evidence="1">Membrane</location>
    </subcellularLocation>
</comment>
<evidence type="ECO:0000259" key="4">
    <source>
        <dbReference type="Pfam" id="PF01757"/>
    </source>
</evidence>
<comment type="caution">
    <text evidence="5">The sequence shown here is derived from an EMBL/GenBank/DDBJ whole genome shotgun (WGS) entry which is preliminary data.</text>
</comment>
<dbReference type="STRING" id="1150625.Q75_03570"/>
<dbReference type="AlphaFoldDB" id="A0A147KAQ3"/>
<feature type="transmembrane region" description="Helical" evidence="3">
    <location>
        <begin position="183"/>
        <end position="202"/>
    </location>
</feature>
<organism evidence="5 6">
    <name type="scientific">Bacillus coahuilensis p1.1.43</name>
    <dbReference type="NCBI Taxonomy" id="1150625"/>
    <lineage>
        <taxon>Bacteria</taxon>
        <taxon>Bacillati</taxon>
        <taxon>Bacillota</taxon>
        <taxon>Bacilli</taxon>
        <taxon>Bacillales</taxon>
        <taxon>Bacillaceae</taxon>
        <taxon>Bacillus</taxon>
    </lineage>
</organism>
<reference evidence="5 6" key="1">
    <citation type="journal article" date="2016" name="Front. Microbiol.">
        <title>Microevolution Analysis of Bacillus coahuilensis Unveils Differences in Phosphorus Acquisition Strategies and Their Regulation.</title>
        <authorList>
            <person name="Gomez-Lunar Z."/>
            <person name="Hernandez-Gonzalez I."/>
            <person name="Rodriguez-Torres M.D."/>
            <person name="Souza V."/>
            <person name="Olmedo-Alvarez G."/>
        </authorList>
    </citation>
    <scope>NUCLEOTIDE SEQUENCE [LARGE SCALE GENOMIC DNA]</scope>
    <source>
        <strain evidence="6">p1.1.43</strain>
    </source>
</reference>
<dbReference type="InterPro" id="IPR052734">
    <property type="entry name" value="Nod_factor_acetyltransferase"/>
</dbReference>
<keyword evidence="3" id="KW-1133">Transmembrane helix</keyword>
<accession>A0A147KAQ3</accession>
<dbReference type="PANTHER" id="PTHR37312:SF1">
    <property type="entry name" value="MEMBRANE-BOUND ACYLTRANSFERASE YKRP-RELATED"/>
    <property type="match status" value="1"/>
</dbReference>
<evidence type="ECO:0000256" key="2">
    <source>
        <dbReference type="ARBA" id="ARBA00007400"/>
    </source>
</evidence>
<feature type="transmembrane region" description="Helical" evidence="3">
    <location>
        <begin position="7"/>
        <end position="26"/>
    </location>
</feature>
<dbReference type="GO" id="GO:0016747">
    <property type="term" value="F:acyltransferase activity, transferring groups other than amino-acyl groups"/>
    <property type="evidence" value="ECO:0007669"/>
    <property type="project" value="InterPro"/>
</dbReference>
<keyword evidence="3" id="KW-0472">Membrane</keyword>
<feature type="transmembrane region" description="Helical" evidence="3">
    <location>
        <begin position="129"/>
        <end position="162"/>
    </location>
</feature>
<feature type="transmembrane region" description="Helical" evidence="3">
    <location>
        <begin position="222"/>
        <end position="243"/>
    </location>
</feature>
<dbReference type="Proteomes" id="UP000074108">
    <property type="component" value="Unassembled WGS sequence"/>
</dbReference>
<proteinExistence type="inferred from homology"/>
<dbReference type="PANTHER" id="PTHR37312">
    <property type="entry name" value="MEMBRANE-BOUND ACYLTRANSFERASE YKRP-RELATED"/>
    <property type="match status" value="1"/>
</dbReference>
<evidence type="ECO:0000256" key="1">
    <source>
        <dbReference type="ARBA" id="ARBA00004370"/>
    </source>
</evidence>
<feature type="transmembrane region" description="Helical" evidence="3">
    <location>
        <begin position="286"/>
        <end position="303"/>
    </location>
</feature>
<dbReference type="OrthoDB" id="6623990at2"/>
<dbReference type="EMBL" id="LDYG01000019">
    <property type="protein sequence ID" value="KUP07852.1"/>
    <property type="molecule type" value="Genomic_DNA"/>
</dbReference>
<dbReference type="PATRIC" id="fig|1150625.3.peg.748"/>
<dbReference type="RefSeq" id="WP_059350402.1">
    <property type="nucleotide sequence ID" value="NZ_LDYG01000019.1"/>
</dbReference>
<evidence type="ECO:0000256" key="3">
    <source>
        <dbReference type="SAM" id="Phobius"/>
    </source>
</evidence>
<evidence type="ECO:0000313" key="6">
    <source>
        <dbReference type="Proteomes" id="UP000074108"/>
    </source>
</evidence>
<gene>
    <name evidence="5" type="ORF">Q75_03570</name>
</gene>
<keyword evidence="3" id="KW-0812">Transmembrane</keyword>
<dbReference type="Pfam" id="PF01757">
    <property type="entry name" value="Acyl_transf_3"/>
    <property type="match status" value="1"/>
</dbReference>
<keyword evidence="6" id="KW-1185">Reference proteome</keyword>
<sequence>MTSRNPYFDNGKAILIFFVILGHTLSGMLGENQIVDSIYLFIYLFHMPAFIFISGFFARKIQTWEQFFKNIKKYHISFFNLLYTYYYRGVYGDAIEFTLLSPRWALWFLLSLFCWQLLLVPFSRLKKGVVFAVLLSLVIGYIDVIGETLTLSRTFFFFPFYLIGYKLDWDTLDRVFNRLDKKITIVSGAFVFLLIYLVGDIGVREWLYGRVPYEDVLNQSALLGSVYRMIVYIAMGIVTFLFLRLIPRKTLSITPVGSITLFMYLFHMFILKFVKESTVYEWIHEHHQYYLLVVISLIVYFILTRKLVIRLGEILTFSPLHTNKVKSAR</sequence>
<feature type="transmembrane region" description="Helical" evidence="3">
    <location>
        <begin position="104"/>
        <end position="123"/>
    </location>
</feature>
<comment type="similarity">
    <text evidence="2">Belongs to the acyltransferase 3 family.</text>
</comment>
<feature type="domain" description="Acyltransferase 3" evidence="4">
    <location>
        <begin position="5"/>
        <end position="304"/>
    </location>
</feature>